<dbReference type="Proteomes" id="UP001221757">
    <property type="component" value="Unassembled WGS sequence"/>
</dbReference>
<name>A0AAD7CD38_MYCRO</name>
<evidence type="ECO:0000313" key="2">
    <source>
        <dbReference type="EMBL" id="KAJ7645773.1"/>
    </source>
</evidence>
<feature type="compositionally biased region" description="Basic residues" evidence="1">
    <location>
        <begin position="31"/>
        <end position="40"/>
    </location>
</feature>
<feature type="compositionally biased region" description="Polar residues" evidence="1">
    <location>
        <begin position="101"/>
        <end position="133"/>
    </location>
</feature>
<feature type="compositionally biased region" description="Low complexity" evidence="1">
    <location>
        <begin position="48"/>
        <end position="59"/>
    </location>
</feature>
<organism evidence="2 3">
    <name type="scientific">Mycena rosella</name>
    <name type="common">Pink bonnet</name>
    <name type="synonym">Agaricus rosellus</name>
    <dbReference type="NCBI Taxonomy" id="1033263"/>
    <lineage>
        <taxon>Eukaryota</taxon>
        <taxon>Fungi</taxon>
        <taxon>Dikarya</taxon>
        <taxon>Basidiomycota</taxon>
        <taxon>Agaricomycotina</taxon>
        <taxon>Agaricomycetes</taxon>
        <taxon>Agaricomycetidae</taxon>
        <taxon>Agaricales</taxon>
        <taxon>Marasmiineae</taxon>
        <taxon>Mycenaceae</taxon>
        <taxon>Mycena</taxon>
    </lineage>
</organism>
<keyword evidence="3" id="KW-1185">Reference proteome</keyword>
<gene>
    <name evidence="2" type="ORF">B0H17DRAFT_449329</name>
</gene>
<feature type="region of interest" description="Disordered" evidence="1">
    <location>
        <begin position="29"/>
        <end position="59"/>
    </location>
</feature>
<accession>A0AAD7CD38</accession>
<evidence type="ECO:0000313" key="3">
    <source>
        <dbReference type="Proteomes" id="UP001221757"/>
    </source>
</evidence>
<proteinExistence type="predicted"/>
<sequence>MCSTGKRRRTAARRRSGSWVCVYLTGPRGRAAPKRSKRPIPTRPTPAPTTGSSTRGGPRASMYSAFYAQVCGTYRAGFEPIRDLLSHASLPPPLFVAANHHTPNNHASGSLPLSPSQSDGSVSSAPSYSPTHSHNSHAGEVVRRGGSHLSTPSTGSSASTGIGTSNSSAGGGGGGATQRLKR</sequence>
<dbReference type="EMBL" id="JARKIE010000393">
    <property type="protein sequence ID" value="KAJ7645773.1"/>
    <property type="molecule type" value="Genomic_DNA"/>
</dbReference>
<evidence type="ECO:0000256" key="1">
    <source>
        <dbReference type="SAM" id="MobiDB-lite"/>
    </source>
</evidence>
<protein>
    <submittedName>
        <fullName evidence="2">Uncharacterized protein</fullName>
    </submittedName>
</protein>
<comment type="caution">
    <text evidence="2">The sequence shown here is derived from an EMBL/GenBank/DDBJ whole genome shotgun (WGS) entry which is preliminary data.</text>
</comment>
<reference evidence="2" key="1">
    <citation type="submission" date="2023-03" db="EMBL/GenBank/DDBJ databases">
        <title>Massive genome expansion in bonnet fungi (Mycena s.s.) driven by repeated elements and novel gene families across ecological guilds.</title>
        <authorList>
            <consortium name="Lawrence Berkeley National Laboratory"/>
            <person name="Harder C.B."/>
            <person name="Miyauchi S."/>
            <person name="Viragh M."/>
            <person name="Kuo A."/>
            <person name="Thoen E."/>
            <person name="Andreopoulos B."/>
            <person name="Lu D."/>
            <person name="Skrede I."/>
            <person name="Drula E."/>
            <person name="Henrissat B."/>
            <person name="Morin E."/>
            <person name="Kohler A."/>
            <person name="Barry K."/>
            <person name="LaButti K."/>
            <person name="Morin E."/>
            <person name="Salamov A."/>
            <person name="Lipzen A."/>
            <person name="Mereny Z."/>
            <person name="Hegedus B."/>
            <person name="Baldrian P."/>
            <person name="Stursova M."/>
            <person name="Weitz H."/>
            <person name="Taylor A."/>
            <person name="Grigoriev I.V."/>
            <person name="Nagy L.G."/>
            <person name="Martin F."/>
            <person name="Kauserud H."/>
        </authorList>
    </citation>
    <scope>NUCLEOTIDE SEQUENCE</scope>
    <source>
        <strain evidence="2">CBHHK067</strain>
    </source>
</reference>
<feature type="compositionally biased region" description="Low complexity" evidence="1">
    <location>
        <begin position="147"/>
        <end position="168"/>
    </location>
</feature>
<feature type="region of interest" description="Disordered" evidence="1">
    <location>
        <begin position="99"/>
        <end position="182"/>
    </location>
</feature>
<dbReference type="AlphaFoldDB" id="A0AAD7CD38"/>